<dbReference type="EMBL" id="CP106878">
    <property type="protein sequence ID" value="WAA09059.1"/>
    <property type="molecule type" value="Genomic_DNA"/>
</dbReference>
<evidence type="ECO:0000256" key="6">
    <source>
        <dbReference type="ARBA" id="ARBA00022692"/>
    </source>
</evidence>
<dbReference type="KEGG" id="faf:OE104_10710"/>
<evidence type="ECO:0000256" key="7">
    <source>
        <dbReference type="ARBA" id="ARBA00022741"/>
    </source>
</evidence>
<dbReference type="Pfam" id="PF02518">
    <property type="entry name" value="HATPase_c"/>
    <property type="match status" value="1"/>
</dbReference>
<organism evidence="16 17">
    <name type="scientific">Fervidibacillus albus</name>
    <dbReference type="NCBI Taxonomy" id="2980026"/>
    <lineage>
        <taxon>Bacteria</taxon>
        <taxon>Bacillati</taxon>
        <taxon>Bacillota</taxon>
        <taxon>Bacilli</taxon>
        <taxon>Bacillales</taxon>
        <taxon>Bacillaceae</taxon>
        <taxon>Fervidibacillus</taxon>
    </lineage>
</organism>
<feature type="coiled-coil region" evidence="13">
    <location>
        <begin position="85"/>
        <end position="112"/>
    </location>
</feature>
<evidence type="ECO:0000256" key="2">
    <source>
        <dbReference type="ARBA" id="ARBA00004651"/>
    </source>
</evidence>
<accession>A0A9E8RV93</accession>
<dbReference type="InterPro" id="IPR003594">
    <property type="entry name" value="HATPase_dom"/>
</dbReference>
<reference evidence="16" key="1">
    <citation type="submission" date="2022-09" db="EMBL/GenBank/DDBJ databases">
        <title>Complete Genomes of Fervidibacillus albus and Fervidibacillus halotolerans isolated from tidal flat sediments.</title>
        <authorList>
            <person name="Kwon K.K."/>
            <person name="Yang S.-H."/>
            <person name="Park M.J."/>
            <person name="Oh H.-M."/>
        </authorList>
    </citation>
    <scope>NUCLEOTIDE SEQUENCE</scope>
    <source>
        <strain evidence="16">MEBiC13591</strain>
    </source>
</reference>
<evidence type="ECO:0000256" key="11">
    <source>
        <dbReference type="ARBA" id="ARBA00023012"/>
    </source>
</evidence>
<keyword evidence="12 14" id="KW-0472">Membrane</keyword>
<sequence length="328" mass="38563">MIKTFLNERRSWIGFIFFLQSILLFIAYIDSMISFSSALYIFFISIVSFILFLIFRYKKETRFYKSVLLSSEMIVGESPFEKIVHQQMKEQKKQLLDDISIMQTKLEKEKDELMAWVHEVKIPLSTMRLIIDRIEDDEVKSQLSYEWLRIHLLLDQQLHYKRIRFMENDLIMEKIALKPLIHQEIKELQSWCIHKGIGFTIDLQVKEVVTDGKWVAFIIRQLLTNAVKYSRHADIEIESFDENGKTVLKIKDYGRGIKQKDLPRIFEKGYTSADNQSASPATGMGLYLAKRVAEPLKMEIDVQSEYGKGTTVRLRFPRKNDIVRMSGV</sequence>
<evidence type="ECO:0000256" key="10">
    <source>
        <dbReference type="ARBA" id="ARBA00022989"/>
    </source>
</evidence>
<evidence type="ECO:0000256" key="8">
    <source>
        <dbReference type="ARBA" id="ARBA00022777"/>
    </source>
</evidence>
<dbReference type="GO" id="GO:0005886">
    <property type="term" value="C:plasma membrane"/>
    <property type="evidence" value="ECO:0007669"/>
    <property type="project" value="UniProtKB-SubCell"/>
</dbReference>
<dbReference type="Proteomes" id="UP001164718">
    <property type="component" value="Chromosome"/>
</dbReference>
<keyword evidence="8 16" id="KW-0418">Kinase</keyword>
<evidence type="ECO:0000256" key="9">
    <source>
        <dbReference type="ARBA" id="ARBA00022840"/>
    </source>
</evidence>
<dbReference type="SMART" id="SM00387">
    <property type="entry name" value="HATPase_c"/>
    <property type="match status" value="1"/>
</dbReference>
<evidence type="ECO:0000256" key="5">
    <source>
        <dbReference type="ARBA" id="ARBA00022679"/>
    </source>
</evidence>
<feature type="domain" description="Histidine kinase" evidence="15">
    <location>
        <begin position="115"/>
        <end position="320"/>
    </location>
</feature>
<evidence type="ECO:0000256" key="1">
    <source>
        <dbReference type="ARBA" id="ARBA00000085"/>
    </source>
</evidence>
<evidence type="ECO:0000256" key="4">
    <source>
        <dbReference type="ARBA" id="ARBA00022475"/>
    </source>
</evidence>
<protein>
    <recommendedName>
        <fullName evidence="3">histidine kinase</fullName>
        <ecNumber evidence="3">2.7.13.3</ecNumber>
    </recommendedName>
</protein>
<dbReference type="PANTHER" id="PTHR45453:SF2">
    <property type="entry name" value="HISTIDINE KINASE"/>
    <property type="match status" value="1"/>
</dbReference>
<dbReference type="Gene3D" id="3.30.565.10">
    <property type="entry name" value="Histidine kinase-like ATPase, C-terminal domain"/>
    <property type="match status" value="1"/>
</dbReference>
<dbReference type="PRINTS" id="PR00344">
    <property type="entry name" value="BCTRLSENSOR"/>
</dbReference>
<dbReference type="AlphaFoldDB" id="A0A9E8RV93"/>
<feature type="transmembrane region" description="Helical" evidence="14">
    <location>
        <begin position="12"/>
        <end position="29"/>
    </location>
</feature>
<dbReference type="InterPro" id="IPR036890">
    <property type="entry name" value="HATPase_C_sf"/>
</dbReference>
<evidence type="ECO:0000256" key="14">
    <source>
        <dbReference type="SAM" id="Phobius"/>
    </source>
</evidence>
<evidence type="ECO:0000313" key="17">
    <source>
        <dbReference type="Proteomes" id="UP001164718"/>
    </source>
</evidence>
<keyword evidence="7" id="KW-0547">Nucleotide-binding</keyword>
<dbReference type="InterPro" id="IPR004358">
    <property type="entry name" value="Sig_transdc_His_kin-like_C"/>
</dbReference>
<dbReference type="PANTHER" id="PTHR45453">
    <property type="entry name" value="PHOSPHATE REGULON SENSOR PROTEIN PHOR"/>
    <property type="match status" value="1"/>
</dbReference>
<evidence type="ECO:0000256" key="13">
    <source>
        <dbReference type="SAM" id="Coils"/>
    </source>
</evidence>
<name>A0A9E8RV93_9BACI</name>
<keyword evidence="9" id="KW-0067">ATP-binding</keyword>
<dbReference type="InterPro" id="IPR050351">
    <property type="entry name" value="BphY/WalK/GraS-like"/>
</dbReference>
<keyword evidence="11" id="KW-0902">Two-component regulatory system</keyword>
<keyword evidence="5" id="KW-0808">Transferase</keyword>
<keyword evidence="10 14" id="KW-1133">Transmembrane helix</keyword>
<dbReference type="GO" id="GO:0016036">
    <property type="term" value="P:cellular response to phosphate starvation"/>
    <property type="evidence" value="ECO:0007669"/>
    <property type="project" value="TreeGrafter"/>
</dbReference>
<comment type="catalytic activity">
    <reaction evidence="1">
        <text>ATP + protein L-histidine = ADP + protein N-phospho-L-histidine.</text>
        <dbReference type="EC" id="2.7.13.3"/>
    </reaction>
</comment>
<evidence type="ECO:0000256" key="12">
    <source>
        <dbReference type="ARBA" id="ARBA00023136"/>
    </source>
</evidence>
<dbReference type="RefSeq" id="WP_275416844.1">
    <property type="nucleotide sequence ID" value="NZ_CP106878.1"/>
</dbReference>
<keyword evidence="13" id="KW-0175">Coiled coil</keyword>
<dbReference type="EC" id="2.7.13.3" evidence="3"/>
<evidence type="ECO:0000256" key="3">
    <source>
        <dbReference type="ARBA" id="ARBA00012438"/>
    </source>
</evidence>
<keyword evidence="17" id="KW-1185">Reference proteome</keyword>
<dbReference type="GO" id="GO:0004721">
    <property type="term" value="F:phosphoprotein phosphatase activity"/>
    <property type="evidence" value="ECO:0007669"/>
    <property type="project" value="TreeGrafter"/>
</dbReference>
<keyword evidence="4" id="KW-1003">Cell membrane</keyword>
<dbReference type="GO" id="GO:0000155">
    <property type="term" value="F:phosphorelay sensor kinase activity"/>
    <property type="evidence" value="ECO:0007669"/>
    <property type="project" value="TreeGrafter"/>
</dbReference>
<dbReference type="PROSITE" id="PS50109">
    <property type="entry name" value="HIS_KIN"/>
    <property type="match status" value="1"/>
</dbReference>
<comment type="subcellular location">
    <subcellularLocation>
        <location evidence="2">Cell membrane</location>
        <topology evidence="2">Multi-pass membrane protein</topology>
    </subcellularLocation>
</comment>
<gene>
    <name evidence="16" type="ORF">OE104_10710</name>
</gene>
<dbReference type="SUPFAM" id="SSF55874">
    <property type="entry name" value="ATPase domain of HSP90 chaperone/DNA topoisomerase II/histidine kinase"/>
    <property type="match status" value="1"/>
</dbReference>
<feature type="transmembrane region" description="Helical" evidence="14">
    <location>
        <begin position="35"/>
        <end position="55"/>
    </location>
</feature>
<keyword evidence="6 14" id="KW-0812">Transmembrane</keyword>
<proteinExistence type="predicted"/>
<dbReference type="GO" id="GO:0005524">
    <property type="term" value="F:ATP binding"/>
    <property type="evidence" value="ECO:0007669"/>
    <property type="project" value="UniProtKB-KW"/>
</dbReference>
<evidence type="ECO:0000259" key="15">
    <source>
        <dbReference type="PROSITE" id="PS50109"/>
    </source>
</evidence>
<evidence type="ECO:0000313" key="16">
    <source>
        <dbReference type="EMBL" id="WAA09059.1"/>
    </source>
</evidence>
<dbReference type="InterPro" id="IPR005467">
    <property type="entry name" value="His_kinase_dom"/>
</dbReference>